<keyword evidence="3" id="KW-1266">Target cell cytoplasm</keyword>
<feature type="compositionally biased region" description="Polar residues" evidence="5">
    <location>
        <begin position="528"/>
        <end position="541"/>
    </location>
</feature>
<dbReference type="Proteomes" id="UP000627464">
    <property type="component" value="Unassembled WGS sequence"/>
</dbReference>
<dbReference type="Pfam" id="PF04829">
    <property type="entry name" value="PT-VENN"/>
    <property type="match status" value="1"/>
</dbReference>
<comment type="caution">
    <text evidence="7">The sequence shown here is derived from an EMBL/GenBank/DDBJ whole genome shotgun (WGS) entry which is preliminary data.</text>
</comment>
<organism evidence="7 8">
    <name type="scientific">Hafnia psychrotolerans</name>
    <dbReference type="NCBI Taxonomy" id="1477018"/>
    <lineage>
        <taxon>Bacteria</taxon>
        <taxon>Pseudomonadati</taxon>
        <taxon>Pseudomonadota</taxon>
        <taxon>Gammaproteobacteria</taxon>
        <taxon>Enterobacterales</taxon>
        <taxon>Hafniaceae</taxon>
        <taxon>Hafnia</taxon>
    </lineage>
</organism>
<evidence type="ECO:0000259" key="6">
    <source>
        <dbReference type="Pfam" id="PF04829"/>
    </source>
</evidence>
<feature type="region of interest" description="Disordered" evidence="5">
    <location>
        <begin position="523"/>
        <end position="553"/>
    </location>
</feature>
<evidence type="ECO:0000256" key="3">
    <source>
        <dbReference type="ARBA" id="ARBA00022913"/>
    </source>
</evidence>
<gene>
    <name evidence="7" type="ORF">GCM10011328_23500</name>
</gene>
<evidence type="ECO:0000256" key="5">
    <source>
        <dbReference type="SAM" id="MobiDB-lite"/>
    </source>
</evidence>
<comment type="subcellular location">
    <subcellularLocation>
        <location evidence="1">Target cell</location>
        <location evidence="1">Target cell cytoplasm</location>
    </subcellularLocation>
</comment>
<keyword evidence="8" id="KW-1185">Reference proteome</keyword>
<evidence type="ECO:0000313" key="7">
    <source>
        <dbReference type="EMBL" id="GGA47604.1"/>
    </source>
</evidence>
<reference evidence="8" key="1">
    <citation type="journal article" date="2019" name="Int. J. Syst. Evol. Microbiol.">
        <title>The Global Catalogue of Microorganisms (GCM) 10K type strain sequencing project: providing services to taxonomists for standard genome sequencing and annotation.</title>
        <authorList>
            <consortium name="The Broad Institute Genomics Platform"/>
            <consortium name="The Broad Institute Genome Sequencing Center for Infectious Disease"/>
            <person name="Wu L."/>
            <person name="Ma J."/>
        </authorList>
    </citation>
    <scope>NUCLEOTIDE SEQUENCE [LARGE SCALE GENOMIC DNA]</scope>
    <source>
        <strain evidence="8">CGMCC 1.12806</strain>
    </source>
</reference>
<feature type="region of interest" description="Disordered" evidence="5">
    <location>
        <begin position="451"/>
        <end position="506"/>
    </location>
</feature>
<dbReference type="EMBL" id="BMFZ01000005">
    <property type="protein sequence ID" value="GGA47604.1"/>
    <property type="molecule type" value="Genomic_DNA"/>
</dbReference>
<protein>
    <recommendedName>
        <fullName evidence="6">VENN motif-containing domain-containing protein</fullName>
    </recommendedName>
</protein>
<evidence type="ECO:0000313" key="8">
    <source>
        <dbReference type="Proteomes" id="UP000627464"/>
    </source>
</evidence>
<dbReference type="RefSeq" id="WP_188473735.1">
    <property type="nucleotide sequence ID" value="NZ_BMFZ01000005.1"/>
</dbReference>
<proteinExistence type="predicted"/>
<keyword evidence="2" id="KW-0800">Toxin</keyword>
<evidence type="ECO:0000256" key="2">
    <source>
        <dbReference type="ARBA" id="ARBA00022656"/>
    </source>
</evidence>
<name>A0ABQ1GQD3_9GAMM</name>
<keyword evidence="4" id="KW-0843">Virulence</keyword>
<feature type="domain" description="VENN motif-containing" evidence="6">
    <location>
        <begin position="312"/>
        <end position="360"/>
    </location>
</feature>
<dbReference type="InterPro" id="IPR006914">
    <property type="entry name" value="VENN_dom"/>
</dbReference>
<evidence type="ECO:0000256" key="4">
    <source>
        <dbReference type="ARBA" id="ARBA00023026"/>
    </source>
</evidence>
<feature type="compositionally biased region" description="Polar residues" evidence="5">
    <location>
        <begin position="461"/>
        <end position="487"/>
    </location>
</feature>
<sequence length="627" mass="65021">MQANTLANENASDQNAIGISLFYGIGSTADASLNKLDTGTLGFSNIKNSAEYEVEHQSVGISSGGNIGDQFAGNMASSLLVGINGSGSDSSTTKAAVSEGTITIRDKDNQKQDVADLSRDVEHANQTLSPIFDKEKEQNRLKEAQLIGEIGSQAMDIARTQGKIEATKAGKAELEKHGVQQPGKDATKEERAAYNKALTETAGYKTAQQKWGTGSAIQQGLQAATAAVQGLAGGDMAKALAGASAPYLAEVIHNMTTDPVTGKVNSEANLMAHAVLGAVVAQVNGNGALAGASGAVMGEYIAQQMYPGVERDKLSEDQRQTLSALSTLAAGLAGGLVGDSTADAVAGAQAGKNAATNNNLAIVRTGAAACAEISVCRDNVIKIGLGALVGAGVATSAMEQLSEPQKTNVMLAAMSGDKALIDNLSPSERTAYEEWKGNQGLITVFPAGEKDLTGDKLENPAQEQNKGTTLVTPDQSGEQGASNTGNTDGAPDVGGNTTTTPIAEQNPDDLAYLAEGRDNRLPIPEPTVASNGLTVESNTKHTPGAQGFRPSAGIEPKNSLELFGNSVSIDGNKARYSIGTDGSIHRYFPDNTGIYHWSGSTSDSKNPMQLDNKTRAQLRKQEGWKIK</sequence>
<evidence type="ECO:0000256" key="1">
    <source>
        <dbReference type="ARBA" id="ARBA00004219"/>
    </source>
</evidence>
<accession>A0ABQ1GQD3</accession>